<keyword evidence="2" id="KW-0732">Signal</keyword>
<dbReference type="RefSeq" id="WP_146439384.1">
    <property type="nucleotide sequence ID" value="NZ_SJPL01000001.1"/>
</dbReference>
<dbReference type="AlphaFoldDB" id="A0A5C5Y6I1"/>
<proteinExistence type="predicted"/>
<name>A0A5C5Y6I1_9PLAN</name>
<keyword evidence="1" id="KW-1133">Transmembrane helix</keyword>
<feature type="signal peptide" evidence="2">
    <location>
        <begin position="1"/>
        <end position="24"/>
    </location>
</feature>
<feature type="transmembrane region" description="Helical" evidence="1">
    <location>
        <begin position="200"/>
        <end position="221"/>
    </location>
</feature>
<protein>
    <recommendedName>
        <fullName evidence="5">PEP-CTERM protein-sorting domain-containing protein</fullName>
    </recommendedName>
</protein>
<accession>A0A5C5Y6I1</accession>
<evidence type="ECO:0000256" key="2">
    <source>
        <dbReference type="SAM" id="SignalP"/>
    </source>
</evidence>
<dbReference type="Proteomes" id="UP000317238">
    <property type="component" value="Unassembled WGS sequence"/>
</dbReference>
<keyword evidence="1" id="KW-0472">Membrane</keyword>
<evidence type="ECO:0000313" key="3">
    <source>
        <dbReference type="EMBL" id="TWT70548.1"/>
    </source>
</evidence>
<sequence length="226" mass="22894" precursor="true">MKKQILGFAVAALIVLGSAGSVSAAQLAAWDMYGVGTVSSVNPTASAAFVTADPMKLGPGLGTSGAGNALSSSGWGSTDTTDYISMGFTVDAGQAVDLDELIIGTRSSNTGPGTIGVFTNQDGFTSAVYSITQQGTDYANSIIDLSAFSGITGAFEVRLMEIGNTQADGSGNTSNGGTFRVTDYFDNGSFTDVQFTGDVAAVPAPTGLVALISLGLCGIVARRRRK</sequence>
<dbReference type="OrthoDB" id="288817at2"/>
<feature type="chain" id="PRO_5022866956" description="PEP-CTERM protein-sorting domain-containing protein" evidence="2">
    <location>
        <begin position="25"/>
        <end position="226"/>
    </location>
</feature>
<gene>
    <name evidence="3" type="ORF">Pan14r_28550</name>
</gene>
<keyword evidence="1" id="KW-0812">Transmembrane</keyword>
<evidence type="ECO:0000313" key="4">
    <source>
        <dbReference type="Proteomes" id="UP000317238"/>
    </source>
</evidence>
<dbReference type="EMBL" id="SJPL01000001">
    <property type="protein sequence ID" value="TWT70548.1"/>
    <property type="molecule type" value="Genomic_DNA"/>
</dbReference>
<organism evidence="3 4">
    <name type="scientific">Crateriforma conspicua</name>
    <dbReference type="NCBI Taxonomy" id="2527996"/>
    <lineage>
        <taxon>Bacteria</taxon>
        <taxon>Pseudomonadati</taxon>
        <taxon>Planctomycetota</taxon>
        <taxon>Planctomycetia</taxon>
        <taxon>Planctomycetales</taxon>
        <taxon>Planctomycetaceae</taxon>
        <taxon>Crateriforma</taxon>
    </lineage>
</organism>
<evidence type="ECO:0008006" key="5">
    <source>
        <dbReference type="Google" id="ProtNLM"/>
    </source>
</evidence>
<comment type="caution">
    <text evidence="3">The sequence shown here is derived from an EMBL/GenBank/DDBJ whole genome shotgun (WGS) entry which is preliminary data.</text>
</comment>
<reference evidence="3 4" key="1">
    <citation type="submission" date="2019-02" db="EMBL/GenBank/DDBJ databases">
        <title>Deep-cultivation of Planctomycetes and their phenomic and genomic characterization uncovers novel biology.</title>
        <authorList>
            <person name="Wiegand S."/>
            <person name="Jogler M."/>
            <person name="Boedeker C."/>
            <person name="Pinto D."/>
            <person name="Vollmers J."/>
            <person name="Rivas-Marin E."/>
            <person name="Kohn T."/>
            <person name="Peeters S.H."/>
            <person name="Heuer A."/>
            <person name="Rast P."/>
            <person name="Oberbeckmann S."/>
            <person name="Bunk B."/>
            <person name="Jeske O."/>
            <person name="Meyerdierks A."/>
            <person name="Storesund J.E."/>
            <person name="Kallscheuer N."/>
            <person name="Luecker S."/>
            <person name="Lage O.M."/>
            <person name="Pohl T."/>
            <person name="Merkel B.J."/>
            <person name="Hornburger P."/>
            <person name="Mueller R.-W."/>
            <person name="Bruemmer F."/>
            <person name="Labrenz M."/>
            <person name="Spormann A.M."/>
            <person name="Op Den Camp H."/>
            <person name="Overmann J."/>
            <person name="Amann R."/>
            <person name="Jetten M.S.M."/>
            <person name="Mascher T."/>
            <person name="Medema M.H."/>
            <person name="Devos D.P."/>
            <person name="Kaster A.-K."/>
            <person name="Ovreas L."/>
            <person name="Rohde M."/>
            <person name="Galperin M.Y."/>
            <person name="Jogler C."/>
        </authorList>
    </citation>
    <scope>NUCLEOTIDE SEQUENCE [LARGE SCALE GENOMIC DNA]</scope>
    <source>
        <strain evidence="3 4">Pan14r</strain>
    </source>
</reference>
<keyword evidence="4" id="KW-1185">Reference proteome</keyword>
<evidence type="ECO:0000256" key="1">
    <source>
        <dbReference type="SAM" id="Phobius"/>
    </source>
</evidence>